<protein>
    <submittedName>
        <fullName evidence="3">Uncharacterized protein</fullName>
    </submittedName>
</protein>
<evidence type="ECO:0000313" key="3">
    <source>
        <dbReference type="EMBL" id="CAG6721015.1"/>
    </source>
</evidence>
<dbReference type="PANTHER" id="PTHR43779:SF3">
    <property type="entry name" value="(3R)-3-[(CARBOXYMETHYL)AMINO]FATTY ACID OXYGENASE_DECARBOXYLASE"/>
    <property type="match status" value="1"/>
</dbReference>
<dbReference type="SUPFAM" id="SSF51197">
    <property type="entry name" value="Clavaminate synthase-like"/>
    <property type="match status" value="1"/>
</dbReference>
<evidence type="ECO:0000256" key="2">
    <source>
        <dbReference type="ARBA" id="ARBA00023004"/>
    </source>
</evidence>
<name>A0A8D8V8L9_9HEMI</name>
<dbReference type="EMBL" id="HBUF01361497">
    <property type="protein sequence ID" value="CAG6721015.1"/>
    <property type="molecule type" value="Transcribed_RNA"/>
</dbReference>
<sequence>MMSESQAISDNKYYKKVPIQLGCAVYGIDLKIENNPDVIAEIKKDVTMHRILVFKDQGLVSGDRHVEIGRWFGEPESTFYKHPKSPHPDVFRVSNDKNEGCTAGAVWLCPLSYGSCAQTRCDHICPTDRNH</sequence>
<dbReference type="InterPro" id="IPR051178">
    <property type="entry name" value="TfdA_dioxygenase"/>
</dbReference>
<proteinExistence type="predicted"/>
<dbReference type="Gene3D" id="3.60.130.10">
    <property type="entry name" value="Clavaminate synthase-like"/>
    <property type="match status" value="1"/>
</dbReference>
<dbReference type="PANTHER" id="PTHR43779">
    <property type="entry name" value="DIOXYGENASE RV0097-RELATED"/>
    <property type="match status" value="1"/>
</dbReference>
<dbReference type="AlphaFoldDB" id="A0A8D8V8L9"/>
<dbReference type="InterPro" id="IPR042098">
    <property type="entry name" value="TauD-like_sf"/>
</dbReference>
<evidence type="ECO:0000256" key="1">
    <source>
        <dbReference type="ARBA" id="ARBA00023002"/>
    </source>
</evidence>
<reference evidence="3" key="1">
    <citation type="submission" date="2021-05" db="EMBL/GenBank/DDBJ databases">
        <authorList>
            <person name="Alioto T."/>
            <person name="Alioto T."/>
            <person name="Gomez Garrido J."/>
        </authorList>
    </citation>
    <scope>NUCLEOTIDE SEQUENCE</scope>
</reference>
<dbReference type="GO" id="GO:0016491">
    <property type="term" value="F:oxidoreductase activity"/>
    <property type="evidence" value="ECO:0007669"/>
    <property type="project" value="UniProtKB-KW"/>
</dbReference>
<accession>A0A8D8V8L9</accession>
<keyword evidence="1" id="KW-0560">Oxidoreductase</keyword>
<organism evidence="3">
    <name type="scientific">Cacopsylla melanoneura</name>
    <dbReference type="NCBI Taxonomy" id="428564"/>
    <lineage>
        <taxon>Eukaryota</taxon>
        <taxon>Metazoa</taxon>
        <taxon>Ecdysozoa</taxon>
        <taxon>Arthropoda</taxon>
        <taxon>Hexapoda</taxon>
        <taxon>Insecta</taxon>
        <taxon>Pterygota</taxon>
        <taxon>Neoptera</taxon>
        <taxon>Paraneoptera</taxon>
        <taxon>Hemiptera</taxon>
        <taxon>Sternorrhyncha</taxon>
        <taxon>Psylloidea</taxon>
        <taxon>Psyllidae</taxon>
        <taxon>Psyllinae</taxon>
        <taxon>Cacopsylla</taxon>
    </lineage>
</organism>
<keyword evidence="2" id="KW-0408">Iron</keyword>